<comment type="subcellular location">
    <subcellularLocation>
        <location evidence="1">Cell membrane</location>
        <topology evidence="1">Multi-pass membrane protein</topology>
    </subcellularLocation>
</comment>
<feature type="transmembrane region" description="Helical" evidence="6">
    <location>
        <begin position="187"/>
        <end position="207"/>
    </location>
</feature>
<keyword evidence="5 6" id="KW-0472">Membrane</keyword>
<keyword evidence="4 6" id="KW-1133">Transmembrane helix</keyword>
<feature type="domain" description="EamA" evidence="7">
    <location>
        <begin position="13"/>
        <end position="148"/>
    </location>
</feature>
<evidence type="ECO:0000256" key="4">
    <source>
        <dbReference type="ARBA" id="ARBA00022989"/>
    </source>
</evidence>
<dbReference type="AlphaFoldDB" id="A0A9D5Q762"/>
<evidence type="ECO:0000259" key="7">
    <source>
        <dbReference type="Pfam" id="PF00892"/>
    </source>
</evidence>
<evidence type="ECO:0000256" key="2">
    <source>
        <dbReference type="ARBA" id="ARBA00022475"/>
    </source>
</evidence>
<proteinExistence type="predicted"/>
<dbReference type="PANTHER" id="PTHR32322:SF18">
    <property type="entry name" value="S-ADENOSYLMETHIONINE_S-ADENOSYLHOMOCYSTEINE TRANSPORTER"/>
    <property type="match status" value="1"/>
</dbReference>
<feature type="transmembrane region" description="Helical" evidence="6">
    <location>
        <begin position="44"/>
        <end position="64"/>
    </location>
</feature>
<feature type="transmembrane region" description="Helical" evidence="6">
    <location>
        <begin position="134"/>
        <end position="155"/>
    </location>
</feature>
<feature type="transmembrane region" description="Helical" evidence="6">
    <location>
        <begin position="12"/>
        <end position="32"/>
    </location>
</feature>
<keyword evidence="3 6" id="KW-0812">Transmembrane</keyword>
<evidence type="ECO:0000256" key="5">
    <source>
        <dbReference type="ARBA" id="ARBA00023136"/>
    </source>
</evidence>
<feature type="transmembrane region" description="Helical" evidence="6">
    <location>
        <begin position="254"/>
        <end position="272"/>
    </location>
</feature>
<evidence type="ECO:0000313" key="8">
    <source>
        <dbReference type="EMBL" id="MBD3325977.1"/>
    </source>
</evidence>
<feature type="transmembrane region" description="Helical" evidence="6">
    <location>
        <begin position="76"/>
        <end position="97"/>
    </location>
</feature>
<dbReference type="PANTHER" id="PTHR32322">
    <property type="entry name" value="INNER MEMBRANE TRANSPORTER"/>
    <property type="match status" value="1"/>
</dbReference>
<feature type="transmembrane region" description="Helical" evidence="6">
    <location>
        <begin position="222"/>
        <end position="242"/>
    </location>
</feature>
<evidence type="ECO:0000313" key="9">
    <source>
        <dbReference type="Proteomes" id="UP000649604"/>
    </source>
</evidence>
<dbReference type="Proteomes" id="UP000649604">
    <property type="component" value="Unassembled WGS sequence"/>
</dbReference>
<dbReference type="EMBL" id="WJJP01000505">
    <property type="protein sequence ID" value="MBD3325977.1"/>
    <property type="molecule type" value="Genomic_DNA"/>
</dbReference>
<dbReference type="Pfam" id="PF00892">
    <property type="entry name" value="EamA"/>
    <property type="match status" value="2"/>
</dbReference>
<feature type="transmembrane region" description="Helical" evidence="6">
    <location>
        <begin position="103"/>
        <end position="122"/>
    </location>
</feature>
<gene>
    <name evidence="8" type="ORF">GF339_15440</name>
</gene>
<evidence type="ECO:0000256" key="3">
    <source>
        <dbReference type="ARBA" id="ARBA00022692"/>
    </source>
</evidence>
<keyword evidence="2" id="KW-1003">Cell membrane</keyword>
<dbReference type="GO" id="GO:0005886">
    <property type="term" value="C:plasma membrane"/>
    <property type="evidence" value="ECO:0007669"/>
    <property type="project" value="UniProtKB-SubCell"/>
</dbReference>
<dbReference type="InterPro" id="IPR000620">
    <property type="entry name" value="EamA_dom"/>
</dbReference>
<reference evidence="8" key="1">
    <citation type="submission" date="2019-11" db="EMBL/GenBank/DDBJ databases">
        <title>Microbial mats filling the niche in hypersaline microbial mats.</title>
        <authorList>
            <person name="Wong H.L."/>
            <person name="Macleod F.I."/>
            <person name="White R.A. III"/>
            <person name="Burns B.P."/>
        </authorList>
    </citation>
    <scope>NUCLEOTIDE SEQUENCE</scope>
    <source>
        <strain evidence="8">Rbin_158</strain>
    </source>
</reference>
<feature type="transmembrane region" description="Helical" evidence="6">
    <location>
        <begin position="278"/>
        <end position="297"/>
    </location>
</feature>
<accession>A0A9D5Q762</accession>
<feature type="transmembrane region" description="Helical" evidence="6">
    <location>
        <begin position="161"/>
        <end position="180"/>
    </location>
</feature>
<sequence length="319" mass="35089">MHVSLQRDRSEWLGYVLVFLAAALWATAGTLAKYMMLGAIPPLVLAEMRVTVASGLLVLIIVWKDRRLLRIKRRDIPYMLLLGVVGMAGVHYSYYYAISKTTIATAILLQYLGPAFIMLFAVVFQGEAFSGVKVLSLCFAFGGCFLMVGGYDLAVFDANKAGVVAGLASAGFFAFYSLYGEYGLKKYSVWTILLYGFTAASLFWWGLNPPWKVLTAGYSLETWGLFLVLGVFSVVLPFWMYFTGMRYIRATQASITAMAEPVIGGLVAYLFLGETLFALQFLGAVLVMVGILLLQVVRSPQVRAETPCEQAMSAVQPPQ</sequence>
<feature type="domain" description="EamA" evidence="7">
    <location>
        <begin position="161"/>
        <end position="294"/>
    </location>
</feature>
<evidence type="ECO:0000256" key="6">
    <source>
        <dbReference type="SAM" id="Phobius"/>
    </source>
</evidence>
<dbReference type="SUPFAM" id="SSF103481">
    <property type="entry name" value="Multidrug resistance efflux transporter EmrE"/>
    <property type="match status" value="2"/>
</dbReference>
<protein>
    <submittedName>
        <fullName evidence="8">EamA family transporter</fullName>
    </submittedName>
</protein>
<dbReference type="InterPro" id="IPR037185">
    <property type="entry name" value="EmrE-like"/>
</dbReference>
<comment type="caution">
    <text evidence="8">The sequence shown here is derived from an EMBL/GenBank/DDBJ whole genome shotgun (WGS) entry which is preliminary data.</text>
</comment>
<evidence type="ECO:0000256" key="1">
    <source>
        <dbReference type="ARBA" id="ARBA00004651"/>
    </source>
</evidence>
<name>A0A9D5Q762_9BACT</name>
<dbReference type="InterPro" id="IPR050638">
    <property type="entry name" value="AA-Vitamin_Transporters"/>
</dbReference>
<organism evidence="8 9">
    <name type="scientific">candidate division KSB3 bacterium</name>
    <dbReference type="NCBI Taxonomy" id="2044937"/>
    <lineage>
        <taxon>Bacteria</taxon>
        <taxon>candidate division KSB3</taxon>
    </lineage>
</organism>